<dbReference type="AlphaFoldDB" id="D7CJ70"/>
<dbReference type="eggNOG" id="COG1316">
    <property type="taxonomic scope" value="Bacteria"/>
</dbReference>
<dbReference type="InterPro" id="IPR050922">
    <property type="entry name" value="LytR/CpsA/Psr_CW_biosynth"/>
</dbReference>
<evidence type="ECO:0000313" key="4">
    <source>
        <dbReference type="EMBL" id="ADI00959.1"/>
    </source>
</evidence>
<accession>D7CJ70</accession>
<dbReference type="InterPro" id="IPR004474">
    <property type="entry name" value="LytR_CpsA_psr"/>
</dbReference>
<evidence type="ECO:0000256" key="1">
    <source>
        <dbReference type="ARBA" id="ARBA00006068"/>
    </source>
</evidence>
<name>D7CJ70_SYNLT</name>
<dbReference type="Gene3D" id="3.40.630.190">
    <property type="entry name" value="LCP protein"/>
    <property type="match status" value="1"/>
</dbReference>
<dbReference type="PANTHER" id="PTHR33392">
    <property type="entry name" value="POLYISOPRENYL-TEICHOIC ACID--PEPTIDOGLYCAN TEICHOIC ACID TRANSFERASE TAGU"/>
    <property type="match status" value="1"/>
</dbReference>
<organism evidence="4 5">
    <name type="scientific">Syntrophothermus lipocalidus (strain DSM 12680 / TGB-C1)</name>
    <dbReference type="NCBI Taxonomy" id="643648"/>
    <lineage>
        <taxon>Bacteria</taxon>
        <taxon>Bacillati</taxon>
        <taxon>Bacillota</taxon>
        <taxon>Clostridia</taxon>
        <taxon>Eubacteriales</taxon>
        <taxon>Syntrophomonadaceae</taxon>
        <taxon>Syntrophothermus</taxon>
    </lineage>
</organism>
<dbReference type="PANTHER" id="PTHR33392:SF6">
    <property type="entry name" value="POLYISOPRENYL-TEICHOIC ACID--PEPTIDOGLYCAN TEICHOIC ACID TRANSFERASE TAGU"/>
    <property type="match status" value="1"/>
</dbReference>
<dbReference type="HOGENOM" id="CLU_016455_5_3_9"/>
<dbReference type="Proteomes" id="UP000000378">
    <property type="component" value="Chromosome"/>
</dbReference>
<reference evidence="5" key="1">
    <citation type="journal article" date="2010" name="Stand. Genomic Sci.">
        <title>Complete genome sequence of Syntrophothermus lipocalidus type strain (TGB-C1T).</title>
        <authorList>
            <consortium name="US DOE Joint Genome Institute (JGI-PGF)"/>
            <person name="Djao O."/>
            <person name="Zhang X."/>
            <person name="Lucas S."/>
            <person name="Lapidus A."/>
            <person name="Glavina Del Rio T."/>
            <person name="Nolan M."/>
            <person name="Tice H."/>
            <person name="Cheng J."/>
            <person name="Han C."/>
            <person name="Tapia R."/>
            <person name="Goodwin L."/>
            <person name="Pitluck S."/>
            <person name="Liolios K."/>
            <person name="Ivanova N."/>
            <person name="Mavromatis K."/>
            <person name="Mikhailova N."/>
            <person name="Ovchinnikova G."/>
            <person name="Pati A."/>
            <person name="Brambilla E."/>
            <person name="Chen A."/>
            <person name="Palaniappan K."/>
            <person name="Land M."/>
            <person name="Hauser L."/>
            <person name="Chang Y."/>
            <person name="Jeffries C."/>
            <person name="Rohde M."/>
            <person name="Sikorski J."/>
            <person name="Spring S."/>
            <person name="Goker M."/>
            <person name="Detter J."/>
            <person name="Woyke T."/>
            <person name="Bristow J."/>
            <person name="Eisen J."/>
            <person name="Markowitz V."/>
            <person name="Hugenholtz P."/>
            <person name="Kyrpides N."/>
            <person name="Klenk H."/>
        </authorList>
    </citation>
    <scope>NUCLEOTIDE SEQUENCE [LARGE SCALE GENOMIC DNA]</scope>
    <source>
        <strain evidence="5">DSM 12680 / TGB-C1</strain>
    </source>
</reference>
<dbReference type="STRING" id="643648.Slip_0159"/>
<dbReference type="NCBIfam" id="TIGR00350">
    <property type="entry name" value="lytR_cpsA_psr"/>
    <property type="match status" value="1"/>
</dbReference>
<feature type="domain" description="Cell envelope-related transcriptional attenuator" evidence="3">
    <location>
        <begin position="74"/>
        <end position="216"/>
    </location>
</feature>
<evidence type="ECO:0000313" key="5">
    <source>
        <dbReference type="Proteomes" id="UP000000378"/>
    </source>
</evidence>
<dbReference type="RefSeq" id="WP_013174363.1">
    <property type="nucleotide sequence ID" value="NC_014220.1"/>
</dbReference>
<dbReference type="Pfam" id="PF03816">
    <property type="entry name" value="LytR_cpsA_psr"/>
    <property type="match status" value="1"/>
</dbReference>
<sequence>MTKASALLKIGILLTACFLFSFGIGWSIPALISGELWSKLMETAKVAVGGSGLKDQVDILILGIDARKGETMTRSDTIMLARIDTKNGRVAVVSIPRDTRIEVPGSPVPKVNAACAVGGPKLACKVVGDLMDTKIDYYVLTNFNGFKDIVDTLGGVTIDVERRMYKPSEDIDLKPGVQRLNGRQALAYVRYRGYATGDIGRTEHQQKFMMALAQEMFQTKTILKLPKLVPQIAKNVQTNLSLRQMIALAEMAKDFKPENLHAQTLPGYFYTHAGISYWMADKKIAATILDDLLAGKTVAVLQDSPYPEESKTTTTTKTANKDWAAWAQAPSDHSYPSPASPGSGTEPIGQNGE</sequence>
<evidence type="ECO:0000256" key="2">
    <source>
        <dbReference type="SAM" id="MobiDB-lite"/>
    </source>
</evidence>
<protein>
    <submittedName>
        <fullName evidence="4">Cell envelope-related transcriptional attenuator</fullName>
    </submittedName>
</protein>
<reference evidence="4 5" key="2">
    <citation type="journal article" date="2010" name="Stand. Genomic Sci.">
        <title>Complete genome sequence of Syntrophothermus lipocalidus type strain (TGB-C1).</title>
        <authorList>
            <person name="Djao O.D."/>
            <person name="Zhang X."/>
            <person name="Lucas S."/>
            <person name="Lapidus A."/>
            <person name="Del Rio T.G."/>
            <person name="Nolan M."/>
            <person name="Tice H."/>
            <person name="Cheng J.F."/>
            <person name="Han C."/>
            <person name="Tapia R."/>
            <person name="Goodwin L."/>
            <person name="Pitluck S."/>
            <person name="Liolios K."/>
            <person name="Ivanova N."/>
            <person name="Mavromatis K."/>
            <person name="Mikhailova N."/>
            <person name="Ovchinnikova G."/>
            <person name="Pati A."/>
            <person name="Brambilla E."/>
            <person name="Chen A."/>
            <person name="Palaniappan K."/>
            <person name="Land M."/>
            <person name="Hauser L."/>
            <person name="Chang Y.J."/>
            <person name="Jeffries C.D."/>
            <person name="Rohde M."/>
            <person name="Sikorski J."/>
            <person name="Spring S."/>
            <person name="Goker M."/>
            <person name="Detter J.C."/>
            <person name="Woyke T."/>
            <person name="Bristow J."/>
            <person name="Eisen J.A."/>
            <person name="Markowitz V."/>
            <person name="Hugenholtz P."/>
            <person name="Kyrpides N.C."/>
            <person name="Klenk H.P."/>
        </authorList>
    </citation>
    <scope>NUCLEOTIDE SEQUENCE [LARGE SCALE GENOMIC DNA]</scope>
    <source>
        <strain evidence="5">DSM 12680 / TGB-C1</strain>
    </source>
</reference>
<proteinExistence type="inferred from homology"/>
<dbReference type="EMBL" id="CP002048">
    <property type="protein sequence ID" value="ADI00959.1"/>
    <property type="molecule type" value="Genomic_DNA"/>
</dbReference>
<feature type="region of interest" description="Disordered" evidence="2">
    <location>
        <begin position="306"/>
        <end position="353"/>
    </location>
</feature>
<gene>
    <name evidence="4" type="ordered locus">Slip_0159</name>
</gene>
<keyword evidence="5" id="KW-1185">Reference proteome</keyword>
<dbReference type="OrthoDB" id="9782542at2"/>
<comment type="similarity">
    <text evidence="1">Belongs to the LytR/CpsA/Psr (LCP) family.</text>
</comment>
<evidence type="ECO:0000259" key="3">
    <source>
        <dbReference type="Pfam" id="PF03816"/>
    </source>
</evidence>
<dbReference type="KEGG" id="slp:Slip_0159"/>